<accession>A0A0A8ZB28</accession>
<dbReference type="AlphaFoldDB" id="A0A0A8ZB28"/>
<evidence type="ECO:0000313" key="1">
    <source>
        <dbReference type="EMBL" id="JAD34893.1"/>
    </source>
</evidence>
<proteinExistence type="predicted"/>
<name>A0A0A8ZB28_ARUDO</name>
<reference evidence="1" key="1">
    <citation type="submission" date="2014-09" db="EMBL/GenBank/DDBJ databases">
        <authorList>
            <person name="Magalhaes I.L.F."/>
            <person name="Oliveira U."/>
            <person name="Santos F.R."/>
            <person name="Vidigal T.H.D.A."/>
            <person name="Brescovit A.D."/>
            <person name="Santos A.J."/>
        </authorList>
    </citation>
    <scope>NUCLEOTIDE SEQUENCE</scope>
    <source>
        <tissue evidence="1">Shoot tissue taken approximately 20 cm above the soil surface</tissue>
    </source>
</reference>
<organism evidence="1">
    <name type="scientific">Arundo donax</name>
    <name type="common">Giant reed</name>
    <name type="synonym">Donax arundinaceus</name>
    <dbReference type="NCBI Taxonomy" id="35708"/>
    <lineage>
        <taxon>Eukaryota</taxon>
        <taxon>Viridiplantae</taxon>
        <taxon>Streptophyta</taxon>
        <taxon>Embryophyta</taxon>
        <taxon>Tracheophyta</taxon>
        <taxon>Spermatophyta</taxon>
        <taxon>Magnoliopsida</taxon>
        <taxon>Liliopsida</taxon>
        <taxon>Poales</taxon>
        <taxon>Poaceae</taxon>
        <taxon>PACMAD clade</taxon>
        <taxon>Arundinoideae</taxon>
        <taxon>Arundineae</taxon>
        <taxon>Arundo</taxon>
    </lineage>
</organism>
<dbReference type="EMBL" id="GBRH01263002">
    <property type="protein sequence ID" value="JAD34893.1"/>
    <property type="molecule type" value="Transcribed_RNA"/>
</dbReference>
<protein>
    <submittedName>
        <fullName evidence="1">Uncharacterized protein</fullName>
    </submittedName>
</protein>
<reference evidence="1" key="2">
    <citation type="journal article" date="2015" name="Data Brief">
        <title>Shoot transcriptome of the giant reed, Arundo donax.</title>
        <authorList>
            <person name="Barrero R.A."/>
            <person name="Guerrero F.D."/>
            <person name="Moolhuijzen P."/>
            <person name="Goolsby J.A."/>
            <person name="Tidwell J."/>
            <person name="Bellgard S.E."/>
            <person name="Bellgard M.I."/>
        </authorList>
    </citation>
    <scope>NUCLEOTIDE SEQUENCE</scope>
    <source>
        <tissue evidence="1">Shoot tissue taken approximately 20 cm above the soil surface</tissue>
    </source>
</reference>
<sequence>MIYYVVRCHDLFSIQLLYSPLEYILVTNLPPTDFVLLLLQEALEMHKKKSLAALLLAEFLR</sequence>